<keyword evidence="15" id="KW-0862">Zinc</keyword>
<evidence type="ECO:0000256" key="2">
    <source>
        <dbReference type="ARBA" id="ARBA00001913"/>
    </source>
</evidence>
<keyword evidence="16" id="KW-0732">Signal</keyword>
<feature type="binding site" evidence="15">
    <location>
        <position position="130"/>
    </location>
    <ligand>
        <name>substrate</name>
    </ligand>
</feature>
<evidence type="ECO:0000256" key="3">
    <source>
        <dbReference type="ARBA" id="ARBA00001936"/>
    </source>
</evidence>
<dbReference type="InterPro" id="IPR005511">
    <property type="entry name" value="SMP-30"/>
</dbReference>
<evidence type="ECO:0000256" key="10">
    <source>
        <dbReference type="ARBA" id="ARBA00022723"/>
    </source>
</evidence>
<keyword evidence="9" id="KW-0963">Cytoplasm</keyword>
<dbReference type="OrthoDB" id="423498at2759"/>
<feature type="domain" description="SMP-30/Gluconolactonase/LRE-like region" evidence="17">
    <location>
        <begin position="34"/>
        <end position="291"/>
    </location>
</feature>
<comment type="cofactor">
    <cofactor evidence="3">
        <name>Mn(2+)</name>
        <dbReference type="ChEBI" id="CHEBI:29035"/>
    </cofactor>
</comment>
<feature type="binding site" evidence="15">
    <location>
        <position position="128"/>
    </location>
    <ligand>
        <name>substrate</name>
    </ligand>
</feature>
<organism evidence="18 19">
    <name type="scientific">Cotesia congregata</name>
    <name type="common">Parasitoid wasp</name>
    <name type="synonym">Apanteles congregatus</name>
    <dbReference type="NCBI Taxonomy" id="51543"/>
    <lineage>
        <taxon>Eukaryota</taxon>
        <taxon>Metazoa</taxon>
        <taxon>Ecdysozoa</taxon>
        <taxon>Arthropoda</taxon>
        <taxon>Hexapoda</taxon>
        <taxon>Insecta</taxon>
        <taxon>Pterygota</taxon>
        <taxon>Neoptera</taxon>
        <taxon>Endopterygota</taxon>
        <taxon>Hymenoptera</taxon>
        <taxon>Apocrita</taxon>
        <taxon>Ichneumonoidea</taxon>
        <taxon>Braconidae</taxon>
        <taxon>Microgastrinae</taxon>
        <taxon>Cotesia</taxon>
    </lineage>
</organism>
<evidence type="ECO:0000256" key="16">
    <source>
        <dbReference type="SAM" id="SignalP"/>
    </source>
</evidence>
<dbReference type="Gene3D" id="2.120.10.30">
    <property type="entry name" value="TolB, C-terminal domain"/>
    <property type="match status" value="1"/>
</dbReference>
<dbReference type="AlphaFoldDB" id="A0A8J2HRJ8"/>
<gene>
    <name evidence="18" type="ORF">HICCMSTLAB_LOCUS11925</name>
</gene>
<keyword evidence="12" id="KW-0106">Calcium</keyword>
<keyword evidence="19" id="KW-1185">Reference proteome</keyword>
<evidence type="ECO:0000256" key="12">
    <source>
        <dbReference type="ARBA" id="ARBA00022837"/>
    </source>
</evidence>
<dbReference type="PANTHER" id="PTHR10907">
    <property type="entry name" value="REGUCALCIN"/>
    <property type="match status" value="1"/>
</dbReference>
<comment type="subcellular location">
    <subcellularLocation>
        <location evidence="5">Cytoplasm</location>
    </subcellularLocation>
</comment>
<comment type="cofactor">
    <cofactor evidence="4">
        <name>Mg(2+)</name>
        <dbReference type="ChEBI" id="CHEBI:18420"/>
    </cofactor>
</comment>
<dbReference type="GO" id="GO:0030234">
    <property type="term" value="F:enzyme regulator activity"/>
    <property type="evidence" value="ECO:0007669"/>
    <property type="project" value="InterPro"/>
</dbReference>
<evidence type="ECO:0000256" key="8">
    <source>
        <dbReference type="ARBA" id="ARBA00016808"/>
    </source>
</evidence>
<evidence type="ECO:0000256" key="4">
    <source>
        <dbReference type="ARBA" id="ARBA00001946"/>
    </source>
</evidence>
<comment type="catalytic activity">
    <reaction evidence="1">
        <text>D-glucono-1,5-lactone + H2O = D-gluconate + H(+)</text>
        <dbReference type="Rhea" id="RHEA:10440"/>
        <dbReference type="ChEBI" id="CHEBI:15377"/>
        <dbReference type="ChEBI" id="CHEBI:15378"/>
        <dbReference type="ChEBI" id="CHEBI:16217"/>
        <dbReference type="ChEBI" id="CHEBI:18391"/>
        <dbReference type="EC" id="3.1.1.17"/>
    </reaction>
</comment>
<dbReference type="Proteomes" id="UP000786811">
    <property type="component" value="Unassembled WGS sequence"/>
</dbReference>
<dbReference type="GO" id="GO:0005737">
    <property type="term" value="C:cytoplasm"/>
    <property type="evidence" value="ECO:0007669"/>
    <property type="project" value="UniProtKB-SubCell"/>
</dbReference>
<dbReference type="SUPFAM" id="SSF63829">
    <property type="entry name" value="Calcium-dependent phosphotriesterase"/>
    <property type="match status" value="1"/>
</dbReference>
<dbReference type="GO" id="GO:0005509">
    <property type="term" value="F:calcium ion binding"/>
    <property type="evidence" value="ECO:0007669"/>
    <property type="project" value="InterPro"/>
</dbReference>
<dbReference type="InterPro" id="IPR011042">
    <property type="entry name" value="6-blade_b-propeller_TolB-like"/>
</dbReference>
<feature type="binding site" evidence="15">
    <location>
        <position position="179"/>
    </location>
    <ligand>
        <name>a divalent metal cation</name>
        <dbReference type="ChEBI" id="CHEBI:60240"/>
    </ligand>
</feature>
<dbReference type="InterPro" id="IPR008367">
    <property type="entry name" value="Regucalcin"/>
</dbReference>
<feature type="binding site" evidence="15">
    <location>
        <position position="231"/>
    </location>
    <ligand>
        <name>a divalent metal cation</name>
        <dbReference type="ChEBI" id="CHEBI:60240"/>
    </ligand>
</feature>
<dbReference type="PANTHER" id="PTHR10907:SF66">
    <property type="entry name" value="MIP34848P1-RELATED"/>
    <property type="match status" value="1"/>
</dbReference>
<evidence type="ECO:0000256" key="13">
    <source>
        <dbReference type="ARBA" id="ARBA00032464"/>
    </source>
</evidence>
<evidence type="ECO:0000256" key="5">
    <source>
        <dbReference type="ARBA" id="ARBA00004496"/>
    </source>
</evidence>
<keyword evidence="10 15" id="KW-0479">Metal-binding</keyword>
<dbReference type="GO" id="GO:0019853">
    <property type="term" value="P:L-ascorbic acid biosynthetic process"/>
    <property type="evidence" value="ECO:0007669"/>
    <property type="project" value="TreeGrafter"/>
</dbReference>
<accession>A0A8J2HRJ8</accession>
<protein>
    <recommendedName>
        <fullName evidence="8">Regucalcin</fullName>
        <ecNumber evidence="7">3.1.1.17</ecNumber>
    </recommendedName>
    <alternativeName>
        <fullName evidence="13">Gluconolactonase</fullName>
    </alternativeName>
</protein>
<dbReference type="Pfam" id="PF08450">
    <property type="entry name" value="SGL"/>
    <property type="match status" value="1"/>
</dbReference>
<evidence type="ECO:0000259" key="17">
    <source>
        <dbReference type="Pfam" id="PF08450"/>
    </source>
</evidence>
<evidence type="ECO:0000256" key="11">
    <source>
        <dbReference type="ARBA" id="ARBA00022801"/>
    </source>
</evidence>
<comment type="cofactor">
    <cofactor evidence="15">
        <name>Zn(2+)</name>
        <dbReference type="ChEBI" id="CHEBI:29105"/>
    </cofactor>
    <text evidence="15">Binds 1 divalent metal cation per subunit.</text>
</comment>
<feature type="binding site" evidence="15">
    <location>
        <position position="36"/>
    </location>
    <ligand>
        <name>a divalent metal cation</name>
        <dbReference type="ChEBI" id="CHEBI:60240"/>
    </ligand>
</feature>
<proteinExistence type="inferred from homology"/>
<evidence type="ECO:0000313" key="18">
    <source>
        <dbReference type="EMBL" id="CAG5104284.1"/>
    </source>
</evidence>
<comment type="similarity">
    <text evidence="6">Belongs to the SMP-30/CGR1 family.</text>
</comment>
<comment type="cofactor">
    <cofactor evidence="2">
        <name>Ca(2+)</name>
        <dbReference type="ChEBI" id="CHEBI:29108"/>
    </cofactor>
</comment>
<evidence type="ECO:0000256" key="14">
    <source>
        <dbReference type="PIRSR" id="PIRSR605511-1"/>
    </source>
</evidence>
<dbReference type="FunFam" id="2.120.10.30:FF:000027">
    <property type="entry name" value="Regucalcin homologue"/>
    <property type="match status" value="1"/>
</dbReference>
<feature type="chain" id="PRO_5035247662" description="Regucalcin" evidence="16">
    <location>
        <begin position="21"/>
        <end position="327"/>
    </location>
</feature>
<evidence type="ECO:0000313" key="19">
    <source>
        <dbReference type="Proteomes" id="UP000786811"/>
    </source>
</evidence>
<feature type="signal peptide" evidence="16">
    <location>
        <begin position="1"/>
        <end position="20"/>
    </location>
</feature>
<evidence type="ECO:0000256" key="9">
    <source>
        <dbReference type="ARBA" id="ARBA00022490"/>
    </source>
</evidence>
<reference evidence="18" key="1">
    <citation type="submission" date="2021-04" db="EMBL/GenBank/DDBJ databases">
        <authorList>
            <person name="Chebbi M.A.C M."/>
        </authorList>
    </citation>
    <scope>NUCLEOTIDE SEQUENCE</scope>
</reference>
<name>A0A8J2HRJ8_COTCN</name>
<dbReference type="GO" id="GO:0004341">
    <property type="term" value="F:gluconolactonase activity"/>
    <property type="evidence" value="ECO:0007669"/>
    <property type="project" value="UniProtKB-EC"/>
</dbReference>
<keyword evidence="11" id="KW-0378">Hydrolase</keyword>
<feature type="active site" description="Proton donor/acceptor" evidence="14">
    <location>
        <position position="231"/>
    </location>
</feature>
<dbReference type="PRINTS" id="PR01790">
    <property type="entry name" value="SMP30FAMILY"/>
</dbReference>
<dbReference type="PRINTS" id="PR01791">
    <property type="entry name" value="REGUCALCIN"/>
</dbReference>
<dbReference type="EMBL" id="CAJNRD030001123">
    <property type="protein sequence ID" value="CAG5104284.1"/>
    <property type="molecule type" value="Genomic_DNA"/>
</dbReference>
<comment type="caution">
    <text evidence="18">The sequence shown here is derived from an EMBL/GenBank/DDBJ whole genome shotgun (WGS) entry which is preliminary data.</text>
</comment>
<evidence type="ECO:0000256" key="7">
    <source>
        <dbReference type="ARBA" id="ARBA00013227"/>
    </source>
</evidence>
<dbReference type="InterPro" id="IPR013658">
    <property type="entry name" value="SGL"/>
</dbReference>
<evidence type="ECO:0000256" key="6">
    <source>
        <dbReference type="ARBA" id="ARBA00008853"/>
    </source>
</evidence>
<evidence type="ECO:0000256" key="15">
    <source>
        <dbReference type="PIRSR" id="PIRSR605511-2"/>
    </source>
</evidence>
<dbReference type="EC" id="3.1.1.17" evidence="7"/>
<evidence type="ECO:0000256" key="1">
    <source>
        <dbReference type="ARBA" id="ARBA00001589"/>
    </source>
</evidence>
<sequence>MKKLFSFICLLLVDMTLGQSQKLKIEPIGGKYDLSEGPHWDEEKNLLYYVDIPQQKIYCWNPETKKITHAYLKHGPVGVAVPVAGVDNTFIVGCGRELVRMTWDPSTDNPDPEVKTLARVDIDRDDTRINDGKVDPKGRFWAGTMGEKDNVITPEKGSLYRFSLDATPTKLVTPVSISNGLTWSHSKDSFYYIDSPSFEVVAYDYNDDSGDISNKRKVFNLKENKITGFPDGMTIDSAGNLWVAVYDGGKVLHIDPRTGRLLQTIEMPATKITSVAFGGPKKDILFVTSANKGLTDAELKDQPLAGSLFAVHGLGVTGTTMLSSRVK</sequence>